<dbReference type="EMBL" id="AP028213">
    <property type="protein sequence ID" value="BEI89185.1"/>
    <property type="molecule type" value="Genomic_DNA"/>
</dbReference>
<organism evidence="2 3">
    <name type="scientific">Cutaneotrichosporon cavernicola</name>
    <dbReference type="NCBI Taxonomy" id="279322"/>
    <lineage>
        <taxon>Eukaryota</taxon>
        <taxon>Fungi</taxon>
        <taxon>Dikarya</taxon>
        <taxon>Basidiomycota</taxon>
        <taxon>Agaricomycotina</taxon>
        <taxon>Tremellomycetes</taxon>
        <taxon>Trichosporonales</taxon>
        <taxon>Trichosporonaceae</taxon>
        <taxon>Cutaneotrichosporon</taxon>
    </lineage>
</organism>
<proteinExistence type="predicted"/>
<accession>A0AA48I7A9</accession>
<gene>
    <name evidence="2" type="ORF">CcaverHIS019_0205470</name>
</gene>
<dbReference type="Proteomes" id="UP001233271">
    <property type="component" value="Chromosome 2"/>
</dbReference>
<protein>
    <submittedName>
        <fullName evidence="2">Uncharacterized protein</fullName>
    </submittedName>
</protein>
<dbReference type="KEGG" id="ccac:CcaHIS019_0205470"/>
<reference evidence="2" key="1">
    <citation type="journal article" date="2023" name="BMC Genomics">
        <title>Chromosome-level genome assemblies of Cutaneotrichosporon spp. (Trichosporonales, Basidiomycota) reveal imbalanced evolution between nucleotide sequences and chromosome synteny.</title>
        <authorList>
            <person name="Kobayashi Y."/>
            <person name="Kayamori A."/>
            <person name="Aoki K."/>
            <person name="Shiwa Y."/>
            <person name="Matsutani M."/>
            <person name="Fujita N."/>
            <person name="Sugita T."/>
            <person name="Iwasaki W."/>
            <person name="Tanaka N."/>
            <person name="Takashima M."/>
        </authorList>
    </citation>
    <scope>NUCLEOTIDE SEQUENCE</scope>
    <source>
        <strain evidence="2">HIS019</strain>
    </source>
</reference>
<feature type="transmembrane region" description="Helical" evidence="1">
    <location>
        <begin position="20"/>
        <end position="42"/>
    </location>
</feature>
<sequence>MSQLGEQRWIDEMAAKLGVSGPTLSVIILALLLVLTMAIGSLRPAVVVEAEKEERERIAKERAAKKG</sequence>
<keyword evidence="1" id="KW-1133">Transmembrane helix</keyword>
<keyword evidence="1" id="KW-0812">Transmembrane</keyword>
<dbReference type="RefSeq" id="XP_060454451.1">
    <property type="nucleotide sequence ID" value="XM_060597571.1"/>
</dbReference>
<evidence type="ECO:0000256" key="1">
    <source>
        <dbReference type="SAM" id="Phobius"/>
    </source>
</evidence>
<evidence type="ECO:0000313" key="2">
    <source>
        <dbReference type="EMBL" id="BEI89185.1"/>
    </source>
</evidence>
<dbReference type="GeneID" id="85493056"/>
<keyword evidence="1" id="KW-0472">Membrane</keyword>
<name>A0AA48I7A9_9TREE</name>
<keyword evidence="3" id="KW-1185">Reference proteome</keyword>
<dbReference type="AlphaFoldDB" id="A0AA48I7A9"/>
<evidence type="ECO:0000313" key="3">
    <source>
        <dbReference type="Proteomes" id="UP001233271"/>
    </source>
</evidence>